<feature type="transmembrane region" description="Helical" evidence="1">
    <location>
        <begin position="60"/>
        <end position="86"/>
    </location>
</feature>
<keyword evidence="1" id="KW-0472">Membrane</keyword>
<organism evidence="2 3">
    <name type="scientific">Rhizorhabdus histidinilytica</name>
    <dbReference type="NCBI Taxonomy" id="439228"/>
    <lineage>
        <taxon>Bacteria</taxon>
        <taxon>Pseudomonadati</taxon>
        <taxon>Pseudomonadota</taxon>
        <taxon>Alphaproteobacteria</taxon>
        <taxon>Sphingomonadales</taxon>
        <taxon>Sphingomonadaceae</taxon>
        <taxon>Rhizorhabdus</taxon>
    </lineage>
</organism>
<protein>
    <recommendedName>
        <fullName evidence="4">DUF485 domain-containing protein</fullName>
    </recommendedName>
</protein>
<keyword evidence="1" id="KW-1133">Transmembrane helix</keyword>
<keyword evidence="3" id="KW-1185">Reference proteome</keyword>
<evidence type="ECO:0008006" key="4">
    <source>
        <dbReference type="Google" id="ProtNLM"/>
    </source>
</evidence>
<keyword evidence="1" id="KW-0812">Transmembrane</keyword>
<proteinExistence type="predicted"/>
<gene>
    <name evidence="2" type="ORF">SAMN06295920_107268</name>
</gene>
<evidence type="ECO:0000313" key="2">
    <source>
        <dbReference type="EMBL" id="SKB87972.1"/>
    </source>
</evidence>
<dbReference type="EMBL" id="FUYM01000007">
    <property type="protein sequence ID" value="SKB87972.1"/>
    <property type="molecule type" value="Genomic_DNA"/>
</dbReference>
<evidence type="ECO:0000256" key="1">
    <source>
        <dbReference type="SAM" id="Phobius"/>
    </source>
</evidence>
<dbReference type="AlphaFoldDB" id="A0A1T5EVH7"/>
<evidence type="ECO:0000313" key="3">
    <source>
        <dbReference type="Proteomes" id="UP000189818"/>
    </source>
</evidence>
<dbReference type="STRING" id="439228.SAMN06295920_107268"/>
<feature type="transmembrane region" description="Helical" evidence="1">
    <location>
        <begin position="27"/>
        <end position="48"/>
    </location>
</feature>
<name>A0A1T5EVH7_9SPHN</name>
<sequence length="102" mass="10966">MAGAPMREEISEDNARLERALRAQERLGWVISALAVLLTAGFMVALTLDWQPLARSLFGHAVTGFAVAAMGLLGLFIAAIALFSAVANRNDALRKAIKQSDR</sequence>
<accession>A0A1T5EVH7</accession>
<dbReference type="Proteomes" id="UP000189818">
    <property type="component" value="Unassembled WGS sequence"/>
</dbReference>
<reference evidence="3" key="1">
    <citation type="submission" date="2017-02" db="EMBL/GenBank/DDBJ databases">
        <authorList>
            <person name="Varghese N."/>
            <person name="Submissions S."/>
        </authorList>
    </citation>
    <scope>NUCLEOTIDE SEQUENCE [LARGE SCALE GENOMIC DNA]</scope>
    <source>
        <strain evidence="3">UM2</strain>
    </source>
</reference>